<keyword evidence="2" id="KW-1185">Reference proteome</keyword>
<sequence length="49" mass="5380">MAEIATGMKTLMDFPHLGGGLIVSLEVGDWDGHQKRSLLIDHGLFEVIM</sequence>
<evidence type="ECO:0000313" key="2">
    <source>
        <dbReference type="Proteomes" id="UP000027120"/>
    </source>
</evidence>
<protein>
    <submittedName>
        <fullName evidence="1">Uncharacterized protein</fullName>
    </submittedName>
</protein>
<proteinExistence type="predicted"/>
<evidence type="ECO:0000313" key="1">
    <source>
        <dbReference type="EMBL" id="KDO43302.1"/>
    </source>
</evidence>
<name>A0A067DWB3_CITSI</name>
<organism evidence="1 2">
    <name type="scientific">Citrus sinensis</name>
    <name type="common">Sweet orange</name>
    <name type="synonym">Citrus aurantium var. sinensis</name>
    <dbReference type="NCBI Taxonomy" id="2711"/>
    <lineage>
        <taxon>Eukaryota</taxon>
        <taxon>Viridiplantae</taxon>
        <taxon>Streptophyta</taxon>
        <taxon>Embryophyta</taxon>
        <taxon>Tracheophyta</taxon>
        <taxon>Spermatophyta</taxon>
        <taxon>Magnoliopsida</taxon>
        <taxon>eudicotyledons</taxon>
        <taxon>Gunneridae</taxon>
        <taxon>Pentapetalae</taxon>
        <taxon>rosids</taxon>
        <taxon>malvids</taxon>
        <taxon>Sapindales</taxon>
        <taxon>Rutaceae</taxon>
        <taxon>Aurantioideae</taxon>
        <taxon>Citrus</taxon>
    </lineage>
</organism>
<gene>
    <name evidence="1" type="ORF">CISIN_1g0420482mg</name>
</gene>
<dbReference type="AlphaFoldDB" id="A0A067DWB3"/>
<reference evidence="1 2" key="1">
    <citation type="submission" date="2014-04" db="EMBL/GenBank/DDBJ databases">
        <authorList>
            <consortium name="International Citrus Genome Consortium"/>
            <person name="Gmitter F."/>
            <person name="Chen C."/>
            <person name="Farmerie W."/>
            <person name="Harkins T."/>
            <person name="Desany B."/>
            <person name="Mohiuddin M."/>
            <person name="Kodira C."/>
            <person name="Borodovsky M."/>
            <person name="Lomsadze A."/>
            <person name="Burns P."/>
            <person name="Jenkins J."/>
            <person name="Prochnik S."/>
            <person name="Shu S."/>
            <person name="Chapman J."/>
            <person name="Pitluck S."/>
            <person name="Schmutz J."/>
            <person name="Rokhsar D."/>
        </authorList>
    </citation>
    <scope>NUCLEOTIDE SEQUENCE</scope>
</reference>
<accession>A0A067DWB3</accession>
<feature type="non-terminal residue" evidence="1">
    <location>
        <position position="49"/>
    </location>
</feature>
<dbReference type="Proteomes" id="UP000027120">
    <property type="component" value="Unassembled WGS sequence"/>
</dbReference>
<dbReference type="EMBL" id="KK785387">
    <property type="protein sequence ID" value="KDO43302.1"/>
    <property type="molecule type" value="Genomic_DNA"/>
</dbReference>